<organism evidence="2 3">
    <name type="scientific">Striga hermonthica</name>
    <name type="common">Purple witchweed</name>
    <name type="synonym">Buchnera hermonthica</name>
    <dbReference type="NCBI Taxonomy" id="68872"/>
    <lineage>
        <taxon>Eukaryota</taxon>
        <taxon>Viridiplantae</taxon>
        <taxon>Streptophyta</taxon>
        <taxon>Embryophyta</taxon>
        <taxon>Tracheophyta</taxon>
        <taxon>Spermatophyta</taxon>
        <taxon>Magnoliopsida</taxon>
        <taxon>eudicotyledons</taxon>
        <taxon>Gunneridae</taxon>
        <taxon>Pentapetalae</taxon>
        <taxon>asterids</taxon>
        <taxon>lamiids</taxon>
        <taxon>Lamiales</taxon>
        <taxon>Orobanchaceae</taxon>
        <taxon>Buchnereae</taxon>
        <taxon>Striga</taxon>
    </lineage>
</organism>
<feature type="non-terminal residue" evidence="2">
    <location>
        <position position="88"/>
    </location>
</feature>
<feature type="region of interest" description="Disordered" evidence="1">
    <location>
        <begin position="13"/>
        <end position="88"/>
    </location>
</feature>
<reference evidence="2" key="1">
    <citation type="submission" date="2019-12" db="EMBL/GenBank/DDBJ databases">
        <authorList>
            <person name="Scholes J."/>
        </authorList>
    </citation>
    <scope>NUCLEOTIDE SEQUENCE</scope>
</reference>
<proteinExistence type="predicted"/>
<keyword evidence="3" id="KW-1185">Reference proteome</keyword>
<feature type="non-terminal residue" evidence="2">
    <location>
        <position position="1"/>
    </location>
</feature>
<feature type="compositionally biased region" description="Basic and acidic residues" evidence="1">
    <location>
        <begin position="73"/>
        <end position="88"/>
    </location>
</feature>
<accession>A0A9N7N4P5</accession>
<feature type="compositionally biased region" description="Basic and acidic residues" evidence="1">
    <location>
        <begin position="13"/>
        <end position="31"/>
    </location>
</feature>
<dbReference type="AlphaFoldDB" id="A0A9N7N4P5"/>
<comment type="caution">
    <text evidence="2">The sequence shown here is derived from an EMBL/GenBank/DDBJ whole genome shotgun (WGS) entry which is preliminary data.</text>
</comment>
<name>A0A9N7N4P5_STRHE</name>
<evidence type="ECO:0000313" key="3">
    <source>
        <dbReference type="Proteomes" id="UP001153555"/>
    </source>
</evidence>
<evidence type="ECO:0000313" key="2">
    <source>
        <dbReference type="EMBL" id="CAA0822910.1"/>
    </source>
</evidence>
<gene>
    <name evidence="2" type="ORF">SHERM_20163</name>
</gene>
<feature type="compositionally biased region" description="Basic residues" evidence="1">
    <location>
        <begin position="56"/>
        <end position="66"/>
    </location>
</feature>
<evidence type="ECO:0000256" key="1">
    <source>
        <dbReference type="SAM" id="MobiDB-lite"/>
    </source>
</evidence>
<dbReference type="Proteomes" id="UP001153555">
    <property type="component" value="Unassembled WGS sequence"/>
</dbReference>
<protein>
    <submittedName>
        <fullName evidence="2">Uncharacterized protein</fullName>
    </submittedName>
</protein>
<sequence length="88" mass="10308">ILARDKSKLIQKKLDFEKNMKPTRTSKELGKSRHIRQSANPDSDEFQSDHGEFHHKDARRTQKRKISNVAEAEESRDPNYHAEDEIHA</sequence>
<dbReference type="EMBL" id="CACSLK010024378">
    <property type="protein sequence ID" value="CAA0822910.1"/>
    <property type="molecule type" value="Genomic_DNA"/>
</dbReference>